<dbReference type="InterPro" id="IPR016166">
    <property type="entry name" value="FAD-bd_PCMH"/>
</dbReference>
<dbReference type="PANTHER" id="PTHR42973">
    <property type="entry name" value="BINDING OXIDOREDUCTASE, PUTATIVE (AFU_ORTHOLOGUE AFUA_1G17690)-RELATED"/>
    <property type="match status" value="1"/>
</dbReference>
<dbReference type="PANTHER" id="PTHR42973:SF39">
    <property type="entry name" value="FAD-BINDING PCMH-TYPE DOMAIN-CONTAINING PROTEIN"/>
    <property type="match status" value="1"/>
</dbReference>
<dbReference type="KEGG" id="cphy:B5808_15875"/>
<evidence type="ECO:0000256" key="1">
    <source>
        <dbReference type="ARBA" id="ARBA00001974"/>
    </source>
</evidence>
<dbReference type="Pfam" id="PF00296">
    <property type="entry name" value="Bac_luciferase"/>
    <property type="match status" value="1"/>
</dbReference>
<dbReference type="EMBL" id="CP020715">
    <property type="protein sequence ID" value="ARJ06532.1"/>
    <property type="molecule type" value="Genomic_DNA"/>
</dbReference>
<evidence type="ECO:0000256" key="3">
    <source>
        <dbReference type="ARBA" id="ARBA00022630"/>
    </source>
</evidence>
<evidence type="ECO:0000256" key="5">
    <source>
        <dbReference type="ARBA" id="ARBA00023002"/>
    </source>
</evidence>
<dbReference type="Pfam" id="PF01565">
    <property type="entry name" value="FAD_binding_4"/>
    <property type="match status" value="1"/>
</dbReference>
<dbReference type="PROSITE" id="PS00862">
    <property type="entry name" value="OX2_COVAL_FAD"/>
    <property type="match status" value="1"/>
</dbReference>
<dbReference type="STRING" id="1619308.B5808_15875"/>
<keyword evidence="5" id="KW-0560">Oxidoreductase</keyword>
<keyword evidence="3" id="KW-0285">Flavoprotein</keyword>
<dbReference type="Gene3D" id="3.30.43.10">
    <property type="entry name" value="Uridine Diphospho-n-acetylenolpyruvylglucosamine Reductase, domain 2"/>
    <property type="match status" value="1"/>
</dbReference>
<dbReference type="Gene3D" id="3.20.20.30">
    <property type="entry name" value="Luciferase-like domain"/>
    <property type="match status" value="1"/>
</dbReference>
<dbReference type="SUPFAM" id="SSF56176">
    <property type="entry name" value="FAD-binding/transporter-associated domain-like"/>
    <property type="match status" value="1"/>
</dbReference>
<dbReference type="InterPro" id="IPR016167">
    <property type="entry name" value="FAD-bd_PCMH_sub1"/>
</dbReference>
<protein>
    <submittedName>
        <fullName evidence="6">FAD-linked oxidase</fullName>
    </submittedName>
</protein>
<dbReference type="GO" id="GO:0016705">
    <property type="term" value="F:oxidoreductase activity, acting on paired donors, with incorporation or reduction of molecular oxygen"/>
    <property type="evidence" value="ECO:0007669"/>
    <property type="project" value="InterPro"/>
</dbReference>
<comment type="similarity">
    <text evidence="2">Belongs to the oxygen-dependent FAD-linked oxidoreductase family.</text>
</comment>
<dbReference type="InterPro" id="IPR006094">
    <property type="entry name" value="Oxid_FAD_bind_N"/>
</dbReference>
<dbReference type="InterPro" id="IPR006093">
    <property type="entry name" value="Oxy_OxRdtase_FAD_BS"/>
</dbReference>
<evidence type="ECO:0000313" key="7">
    <source>
        <dbReference type="Proteomes" id="UP000192775"/>
    </source>
</evidence>
<evidence type="ECO:0000256" key="2">
    <source>
        <dbReference type="ARBA" id="ARBA00005466"/>
    </source>
</evidence>
<organism evidence="6 7">
    <name type="scientific">Cnuibacter physcomitrellae</name>
    <dbReference type="NCBI Taxonomy" id="1619308"/>
    <lineage>
        <taxon>Bacteria</taxon>
        <taxon>Bacillati</taxon>
        <taxon>Actinomycetota</taxon>
        <taxon>Actinomycetes</taxon>
        <taxon>Micrococcales</taxon>
        <taxon>Microbacteriaceae</taxon>
        <taxon>Cnuibacter</taxon>
    </lineage>
</organism>
<gene>
    <name evidence="6" type="ORF">B5808_15875</name>
</gene>
<sequence>MDYGHPIRFGTFITPTAASPQASVALAQLSEQLGYDLVTFQDHPYQPAFLDTWTLLTWAAASTSTIHLSPNVLNLPLRPAAVTARAAASLDLLSGGRVDLGLGAGAFWDAIEAMGGTRLTPGQAVDALSEAIDVIRGIWNPADRTPLRGGEHYPIRGAKRGPAPAHEIPIWLGAYKPRMLRLTGRKADGWLPSLAYMQDGKLAEGNARIDDAARDAGRDPSEVTRLLNIGGGESVDQLVSLALADGVSTFILATDDPAQLQRFAEEVVPAVRTTVTAERERAGTAVRTGRSARALAQRREGIAYDDLPESLRETAVEPGDIGFAGVRSTYMRAGSPGLVLRPRSVDEVVEAVGFARRHPDLPLGVRSRGHGISGRSTNDGGLVIDLAALDSLEVLDESRRLVRVGPGARWMDVAAALQPHGWALSSGDYGGVGVGGLATAGGIGFLSREHGLTIDHLVAAEVVLADGSVVRTSATEEPDLFWAIRGAGANVGIVTAFEFEVDEVTDVGWVQLAFDASDTEGFLERFGAAMEAAPRDVTLFLILGAARPGEPTIAQVYGVVDSPNPDTIIARLQPFAEIGPLVGQQVQLAPYAAVMANASDATHDGQGEPGFRSTLLGHLDQESAAAAAALVRSGSAPWFQIRSVGGAVSDVEADATAYAHRSANFSVTAIGRSARFEALWDALAAHGEGLYLSFETRTGASIVEQAFPPAHLARLREVKRRVDPARLFKDNFAIPE</sequence>
<keyword evidence="7" id="KW-1185">Reference proteome</keyword>
<dbReference type="RefSeq" id="WP_085020670.1">
    <property type="nucleotide sequence ID" value="NZ_BMHD01000001.1"/>
</dbReference>
<dbReference type="InterPro" id="IPR036661">
    <property type="entry name" value="Luciferase-like_sf"/>
</dbReference>
<dbReference type="InterPro" id="IPR016169">
    <property type="entry name" value="FAD-bd_PCMH_sub2"/>
</dbReference>
<reference evidence="6 7" key="1">
    <citation type="submission" date="2017-04" db="EMBL/GenBank/DDBJ databases">
        <authorList>
            <person name="Afonso C.L."/>
            <person name="Miller P.J."/>
            <person name="Scott M.A."/>
            <person name="Spackman E."/>
            <person name="Goraichik I."/>
            <person name="Dimitrov K.M."/>
            <person name="Suarez D.L."/>
            <person name="Swayne D.E."/>
        </authorList>
    </citation>
    <scope>NUCLEOTIDE SEQUENCE [LARGE SCALE GENOMIC DNA]</scope>
    <source>
        <strain evidence="7">XA(T)</strain>
    </source>
</reference>
<dbReference type="Gene3D" id="3.40.462.20">
    <property type="match status" value="1"/>
</dbReference>
<keyword evidence="4" id="KW-0274">FAD</keyword>
<evidence type="ECO:0000256" key="4">
    <source>
        <dbReference type="ARBA" id="ARBA00022827"/>
    </source>
</evidence>
<comment type="cofactor">
    <cofactor evidence="1">
        <name>FAD</name>
        <dbReference type="ChEBI" id="CHEBI:57692"/>
    </cofactor>
</comment>
<evidence type="ECO:0000313" key="6">
    <source>
        <dbReference type="EMBL" id="ARJ06532.1"/>
    </source>
</evidence>
<dbReference type="InterPro" id="IPR011251">
    <property type="entry name" value="Luciferase-like_dom"/>
</dbReference>
<name>A0A1X9LPZ9_9MICO</name>
<dbReference type="InterPro" id="IPR050416">
    <property type="entry name" value="FAD-linked_Oxidoreductase"/>
</dbReference>
<dbReference type="PROSITE" id="PS51387">
    <property type="entry name" value="FAD_PCMH"/>
    <property type="match status" value="1"/>
</dbReference>
<dbReference type="Proteomes" id="UP000192775">
    <property type="component" value="Chromosome"/>
</dbReference>
<dbReference type="GO" id="GO:0071949">
    <property type="term" value="F:FAD binding"/>
    <property type="evidence" value="ECO:0007669"/>
    <property type="project" value="InterPro"/>
</dbReference>
<dbReference type="CDD" id="cd01097">
    <property type="entry name" value="Tetrahydromethanopterin_reductase"/>
    <property type="match status" value="1"/>
</dbReference>
<dbReference type="InterPro" id="IPR036318">
    <property type="entry name" value="FAD-bd_PCMH-like_sf"/>
</dbReference>
<proteinExistence type="inferred from homology"/>
<dbReference type="Gene3D" id="3.30.465.10">
    <property type="match status" value="1"/>
</dbReference>
<dbReference type="SUPFAM" id="SSF51679">
    <property type="entry name" value="Bacterial luciferase-like"/>
    <property type="match status" value="1"/>
</dbReference>
<dbReference type="AlphaFoldDB" id="A0A1X9LPZ9"/>
<accession>A0A1X9LPZ9</accession>